<proteinExistence type="predicted"/>
<sequence>MRNAPAFQLKTESSDFTRILVGLSCFRRSGSASRDMLPTLSFTTLELKIQEINVLEVQATRNTQSSTILTDPLRDRRGRQFLPRVRH</sequence>
<organism evidence="1 2">
    <name type="scientific">Araneus ventricosus</name>
    <name type="common">Orbweaver spider</name>
    <name type="synonym">Epeira ventricosa</name>
    <dbReference type="NCBI Taxonomy" id="182803"/>
    <lineage>
        <taxon>Eukaryota</taxon>
        <taxon>Metazoa</taxon>
        <taxon>Ecdysozoa</taxon>
        <taxon>Arthropoda</taxon>
        <taxon>Chelicerata</taxon>
        <taxon>Arachnida</taxon>
        <taxon>Araneae</taxon>
        <taxon>Araneomorphae</taxon>
        <taxon>Entelegynae</taxon>
        <taxon>Araneoidea</taxon>
        <taxon>Araneidae</taxon>
        <taxon>Araneus</taxon>
    </lineage>
</organism>
<comment type="caution">
    <text evidence="1">The sequence shown here is derived from an EMBL/GenBank/DDBJ whole genome shotgun (WGS) entry which is preliminary data.</text>
</comment>
<reference evidence="1 2" key="1">
    <citation type="journal article" date="2019" name="Sci. Rep.">
        <title>Orb-weaving spider Araneus ventricosus genome elucidates the spidroin gene catalogue.</title>
        <authorList>
            <person name="Kono N."/>
            <person name="Nakamura H."/>
            <person name="Ohtoshi R."/>
            <person name="Moran D.A.P."/>
            <person name="Shinohara A."/>
            <person name="Yoshida Y."/>
            <person name="Fujiwara M."/>
            <person name="Mori M."/>
            <person name="Tomita M."/>
            <person name="Arakawa K."/>
        </authorList>
    </citation>
    <scope>NUCLEOTIDE SEQUENCE [LARGE SCALE GENOMIC DNA]</scope>
</reference>
<dbReference type="Proteomes" id="UP000499080">
    <property type="component" value="Unassembled WGS sequence"/>
</dbReference>
<accession>A0A4Y2H5M4</accession>
<evidence type="ECO:0000313" key="2">
    <source>
        <dbReference type="Proteomes" id="UP000499080"/>
    </source>
</evidence>
<dbReference type="AlphaFoldDB" id="A0A4Y2H5M4"/>
<dbReference type="EMBL" id="BGPR01001712">
    <property type="protein sequence ID" value="GBM60058.1"/>
    <property type="molecule type" value="Genomic_DNA"/>
</dbReference>
<protein>
    <submittedName>
        <fullName evidence="1">Uncharacterized protein</fullName>
    </submittedName>
</protein>
<gene>
    <name evidence="1" type="ORF">AVEN_147616_1</name>
</gene>
<evidence type="ECO:0000313" key="1">
    <source>
        <dbReference type="EMBL" id="GBM60058.1"/>
    </source>
</evidence>
<name>A0A4Y2H5M4_ARAVE</name>
<keyword evidence="2" id="KW-1185">Reference proteome</keyword>